<comment type="similarity">
    <text evidence="5">Belongs to the creatininase superfamily.</text>
</comment>
<dbReference type="InterPro" id="IPR024087">
    <property type="entry name" value="Creatininase-like_sf"/>
</dbReference>
<proteinExistence type="inferred from homology"/>
<evidence type="ECO:0000256" key="5">
    <source>
        <dbReference type="ARBA" id="ARBA00024029"/>
    </source>
</evidence>
<dbReference type="InterPro" id="IPR003785">
    <property type="entry name" value="Creatininase/forma_Hydrolase"/>
</dbReference>
<dbReference type="GO" id="GO:0016811">
    <property type="term" value="F:hydrolase activity, acting on carbon-nitrogen (but not peptide) bonds, in linear amides"/>
    <property type="evidence" value="ECO:0007669"/>
    <property type="project" value="TreeGrafter"/>
</dbReference>
<dbReference type="SUPFAM" id="SSF102215">
    <property type="entry name" value="Creatininase"/>
    <property type="match status" value="1"/>
</dbReference>
<dbReference type="EMBL" id="CP162599">
    <property type="protein sequence ID" value="XDK32155.1"/>
    <property type="molecule type" value="Genomic_DNA"/>
</dbReference>
<evidence type="ECO:0000256" key="1">
    <source>
        <dbReference type="ARBA" id="ARBA00001947"/>
    </source>
</evidence>
<evidence type="ECO:0000256" key="4">
    <source>
        <dbReference type="ARBA" id="ARBA00022833"/>
    </source>
</evidence>
<dbReference type="GO" id="GO:0046872">
    <property type="term" value="F:metal ion binding"/>
    <property type="evidence" value="ECO:0007669"/>
    <property type="project" value="UniProtKB-KW"/>
</dbReference>
<evidence type="ECO:0000313" key="6">
    <source>
        <dbReference type="EMBL" id="XDK32155.1"/>
    </source>
</evidence>
<keyword evidence="2" id="KW-0479">Metal-binding</keyword>
<dbReference type="RefSeq" id="WP_368652876.1">
    <property type="nucleotide sequence ID" value="NZ_CP162599.1"/>
</dbReference>
<sequence length="278" mass="31182">MENNKYLFGKMTWPEIREAVNEERIAVVPVAMIEEHGHHLPVDTDVVLANEVALRTGSKIPNEVVIIPPINHGYAPHQMDFPGVISISYDTFISYVVDVCNSLAYQGFKRILLLNGHGSNVSLLQVATKQTMLKYPDVLCTSISHWDIEPAHKLMSELRESENPGGINHACEMETSLYLAIDEKNVQMDKAVKDIDKFKMAKSKYFWLDLMGKGEGKPVVMIPYWSAISETGVLGDPTVATKEKGEKVLNAAVEGLIEFIRIFKEQEVLGRVNHHNHS</sequence>
<dbReference type="PANTHER" id="PTHR35005:SF1">
    <property type="entry name" value="2-AMINO-5-FORMYLAMINO-6-RIBOSYLAMINOPYRIMIDIN-4(3H)-ONE 5'-MONOPHOSPHATE DEFORMYLASE"/>
    <property type="match status" value="1"/>
</dbReference>
<dbReference type="PANTHER" id="PTHR35005">
    <property type="entry name" value="3-DEHYDRO-SCYLLO-INOSOSE HYDROLASE"/>
    <property type="match status" value="1"/>
</dbReference>
<dbReference type="GO" id="GO:0009231">
    <property type="term" value="P:riboflavin biosynthetic process"/>
    <property type="evidence" value="ECO:0007669"/>
    <property type="project" value="TreeGrafter"/>
</dbReference>
<gene>
    <name evidence="6" type="ORF">AB4Y30_14220</name>
</gene>
<evidence type="ECO:0000256" key="3">
    <source>
        <dbReference type="ARBA" id="ARBA00022801"/>
    </source>
</evidence>
<protein>
    <submittedName>
        <fullName evidence="6">Creatininase family protein</fullName>
    </submittedName>
</protein>
<organism evidence="6">
    <name type="scientific">Ornithinibacillus sp. 4-3</name>
    <dbReference type="NCBI Taxonomy" id="3231488"/>
    <lineage>
        <taxon>Bacteria</taxon>
        <taxon>Bacillati</taxon>
        <taxon>Bacillota</taxon>
        <taxon>Bacilli</taxon>
        <taxon>Bacillales</taxon>
        <taxon>Bacillaceae</taxon>
        <taxon>Ornithinibacillus</taxon>
    </lineage>
</organism>
<dbReference type="Pfam" id="PF02633">
    <property type="entry name" value="Creatininase"/>
    <property type="match status" value="1"/>
</dbReference>
<dbReference type="AlphaFoldDB" id="A0AB39HNQ9"/>
<comment type="cofactor">
    <cofactor evidence="1">
        <name>Zn(2+)</name>
        <dbReference type="ChEBI" id="CHEBI:29105"/>
    </cofactor>
</comment>
<dbReference type="Gene3D" id="3.40.50.10310">
    <property type="entry name" value="Creatininase"/>
    <property type="match status" value="1"/>
</dbReference>
<evidence type="ECO:0000256" key="2">
    <source>
        <dbReference type="ARBA" id="ARBA00022723"/>
    </source>
</evidence>
<accession>A0AB39HNQ9</accession>
<keyword evidence="3" id="KW-0378">Hydrolase</keyword>
<name>A0AB39HNQ9_9BACI</name>
<reference evidence="6" key="1">
    <citation type="submission" date="2024-07" db="EMBL/GenBank/DDBJ databases">
        <title>Halotolerant mesophilic bacterium Ornithinibacillus sp. 4-3, sp. nov., isolated from soil.</title>
        <authorList>
            <person name="Sidarenka A.V."/>
            <person name="Guliayeva D.E."/>
            <person name="Leanovich S.I."/>
            <person name="Hileuskaya K.S."/>
            <person name="Akhremchuk A.E."/>
            <person name="Sikolenko M.A."/>
            <person name="Valentovich L.N."/>
        </authorList>
    </citation>
    <scope>NUCLEOTIDE SEQUENCE</scope>
    <source>
        <strain evidence="6">4-3</strain>
    </source>
</reference>
<keyword evidence="4" id="KW-0862">Zinc</keyword>